<dbReference type="Proteomes" id="UP000011087">
    <property type="component" value="Unassembled WGS sequence"/>
</dbReference>
<dbReference type="EMBL" id="JH992975">
    <property type="protein sequence ID" value="EKX51498.1"/>
    <property type="molecule type" value="Genomic_DNA"/>
</dbReference>
<gene>
    <name evidence="2" type="ORF">GUITHDRAFT_150920</name>
</gene>
<dbReference type="PaxDb" id="55529-EKX51498"/>
<reference evidence="2 4" key="1">
    <citation type="journal article" date="2012" name="Nature">
        <title>Algal genomes reveal evolutionary mosaicism and the fate of nucleomorphs.</title>
        <authorList>
            <consortium name="DOE Joint Genome Institute"/>
            <person name="Curtis B.A."/>
            <person name="Tanifuji G."/>
            <person name="Burki F."/>
            <person name="Gruber A."/>
            <person name="Irimia M."/>
            <person name="Maruyama S."/>
            <person name="Arias M.C."/>
            <person name="Ball S.G."/>
            <person name="Gile G.H."/>
            <person name="Hirakawa Y."/>
            <person name="Hopkins J.F."/>
            <person name="Kuo A."/>
            <person name="Rensing S.A."/>
            <person name="Schmutz J."/>
            <person name="Symeonidi A."/>
            <person name="Elias M."/>
            <person name="Eveleigh R.J."/>
            <person name="Herman E.K."/>
            <person name="Klute M.J."/>
            <person name="Nakayama T."/>
            <person name="Obornik M."/>
            <person name="Reyes-Prieto A."/>
            <person name="Armbrust E.V."/>
            <person name="Aves S.J."/>
            <person name="Beiko R.G."/>
            <person name="Coutinho P."/>
            <person name="Dacks J.B."/>
            <person name="Durnford D.G."/>
            <person name="Fast N.M."/>
            <person name="Green B.R."/>
            <person name="Grisdale C.J."/>
            <person name="Hempel F."/>
            <person name="Henrissat B."/>
            <person name="Hoppner M.P."/>
            <person name="Ishida K."/>
            <person name="Kim E."/>
            <person name="Koreny L."/>
            <person name="Kroth P.G."/>
            <person name="Liu Y."/>
            <person name="Malik S.B."/>
            <person name="Maier U.G."/>
            <person name="McRose D."/>
            <person name="Mock T."/>
            <person name="Neilson J.A."/>
            <person name="Onodera N.T."/>
            <person name="Poole A.M."/>
            <person name="Pritham E.J."/>
            <person name="Richards T.A."/>
            <person name="Rocap G."/>
            <person name="Roy S.W."/>
            <person name="Sarai C."/>
            <person name="Schaack S."/>
            <person name="Shirato S."/>
            <person name="Slamovits C.H."/>
            <person name="Spencer D.F."/>
            <person name="Suzuki S."/>
            <person name="Worden A.Z."/>
            <person name="Zauner S."/>
            <person name="Barry K."/>
            <person name="Bell C."/>
            <person name="Bharti A.K."/>
            <person name="Crow J.A."/>
            <person name="Grimwood J."/>
            <person name="Kramer R."/>
            <person name="Lindquist E."/>
            <person name="Lucas S."/>
            <person name="Salamov A."/>
            <person name="McFadden G.I."/>
            <person name="Lane C.E."/>
            <person name="Keeling P.J."/>
            <person name="Gray M.W."/>
            <person name="Grigoriev I.V."/>
            <person name="Archibald J.M."/>
        </authorList>
    </citation>
    <scope>NUCLEOTIDE SEQUENCE</scope>
    <source>
        <strain evidence="2 4">CCMP2712</strain>
    </source>
</reference>
<evidence type="ECO:0000256" key="1">
    <source>
        <dbReference type="SAM" id="MobiDB-lite"/>
    </source>
</evidence>
<dbReference type="AlphaFoldDB" id="L1JTU1"/>
<keyword evidence="4" id="KW-1185">Reference proteome</keyword>
<feature type="compositionally biased region" description="Low complexity" evidence="1">
    <location>
        <begin position="41"/>
        <end position="52"/>
    </location>
</feature>
<proteinExistence type="predicted"/>
<name>L1JTU1_GUITC</name>
<dbReference type="EnsemblProtists" id="EKX51498">
    <property type="protein sequence ID" value="EKX51498"/>
    <property type="gene ID" value="GUITHDRAFT_150920"/>
</dbReference>
<accession>L1JTU1</accession>
<dbReference type="HOGENOM" id="CLU_1922611_0_0_1"/>
<dbReference type="RefSeq" id="XP_005838478.1">
    <property type="nucleotide sequence ID" value="XM_005838421.1"/>
</dbReference>
<evidence type="ECO:0000313" key="4">
    <source>
        <dbReference type="Proteomes" id="UP000011087"/>
    </source>
</evidence>
<feature type="region of interest" description="Disordered" evidence="1">
    <location>
        <begin position="41"/>
        <end position="68"/>
    </location>
</feature>
<protein>
    <submittedName>
        <fullName evidence="2 3">Uncharacterized protein</fullName>
    </submittedName>
</protein>
<reference evidence="3" key="3">
    <citation type="submission" date="2016-03" db="UniProtKB">
        <authorList>
            <consortium name="EnsemblProtists"/>
        </authorList>
    </citation>
    <scope>IDENTIFICATION</scope>
</reference>
<evidence type="ECO:0000313" key="2">
    <source>
        <dbReference type="EMBL" id="EKX51498.1"/>
    </source>
</evidence>
<evidence type="ECO:0000313" key="3">
    <source>
        <dbReference type="EnsemblProtists" id="EKX51498"/>
    </source>
</evidence>
<organism evidence="2">
    <name type="scientific">Guillardia theta (strain CCMP2712)</name>
    <name type="common">Cryptophyte</name>
    <dbReference type="NCBI Taxonomy" id="905079"/>
    <lineage>
        <taxon>Eukaryota</taxon>
        <taxon>Cryptophyceae</taxon>
        <taxon>Pyrenomonadales</taxon>
        <taxon>Geminigeraceae</taxon>
        <taxon>Guillardia</taxon>
    </lineage>
</organism>
<feature type="non-terminal residue" evidence="2">
    <location>
        <position position="132"/>
    </location>
</feature>
<reference evidence="4" key="2">
    <citation type="submission" date="2012-11" db="EMBL/GenBank/DDBJ databases">
        <authorList>
            <person name="Kuo A."/>
            <person name="Curtis B.A."/>
            <person name="Tanifuji G."/>
            <person name="Burki F."/>
            <person name="Gruber A."/>
            <person name="Irimia M."/>
            <person name="Maruyama S."/>
            <person name="Arias M.C."/>
            <person name="Ball S.G."/>
            <person name="Gile G.H."/>
            <person name="Hirakawa Y."/>
            <person name="Hopkins J.F."/>
            <person name="Rensing S.A."/>
            <person name="Schmutz J."/>
            <person name="Symeonidi A."/>
            <person name="Elias M."/>
            <person name="Eveleigh R.J."/>
            <person name="Herman E.K."/>
            <person name="Klute M.J."/>
            <person name="Nakayama T."/>
            <person name="Obornik M."/>
            <person name="Reyes-Prieto A."/>
            <person name="Armbrust E.V."/>
            <person name="Aves S.J."/>
            <person name="Beiko R.G."/>
            <person name="Coutinho P."/>
            <person name="Dacks J.B."/>
            <person name="Durnford D.G."/>
            <person name="Fast N.M."/>
            <person name="Green B.R."/>
            <person name="Grisdale C."/>
            <person name="Hempe F."/>
            <person name="Henrissat B."/>
            <person name="Hoppner M.P."/>
            <person name="Ishida K.-I."/>
            <person name="Kim E."/>
            <person name="Koreny L."/>
            <person name="Kroth P.G."/>
            <person name="Liu Y."/>
            <person name="Malik S.-B."/>
            <person name="Maier U.G."/>
            <person name="McRose D."/>
            <person name="Mock T."/>
            <person name="Neilson J.A."/>
            <person name="Onodera N.T."/>
            <person name="Poole A.M."/>
            <person name="Pritham E.J."/>
            <person name="Richards T.A."/>
            <person name="Rocap G."/>
            <person name="Roy S.W."/>
            <person name="Sarai C."/>
            <person name="Schaack S."/>
            <person name="Shirato S."/>
            <person name="Slamovits C.H."/>
            <person name="Spencer D.F."/>
            <person name="Suzuki S."/>
            <person name="Worden A.Z."/>
            <person name="Zauner S."/>
            <person name="Barry K."/>
            <person name="Bell C."/>
            <person name="Bharti A.K."/>
            <person name="Crow J.A."/>
            <person name="Grimwood J."/>
            <person name="Kramer R."/>
            <person name="Lindquist E."/>
            <person name="Lucas S."/>
            <person name="Salamov A."/>
            <person name="McFadden G.I."/>
            <person name="Lane C.E."/>
            <person name="Keeling P.J."/>
            <person name="Gray M.W."/>
            <person name="Grigoriev I.V."/>
            <person name="Archibald J.M."/>
        </authorList>
    </citation>
    <scope>NUCLEOTIDE SEQUENCE</scope>
    <source>
        <strain evidence="4">CCMP2712</strain>
    </source>
</reference>
<sequence>MKTQINYGSMKSTKGLHEEGLENVEDLLKDIASLQVDHEFSYSSSSSYSSSDDSQECPSLLERRPKNRHAMRTKLYSFHNKWELLNNTVGLKKKLNNISYDPFKSACGKTARFLLTENGRRRTIFTQKTPKV</sequence>
<dbReference type="KEGG" id="gtt:GUITHDRAFT_150920"/>
<dbReference type="GeneID" id="17308213"/>